<dbReference type="HAMAP" id="MF_00821">
    <property type="entry name" value="SecB"/>
    <property type="match status" value="1"/>
</dbReference>
<accession>A0ABW3T4Q3</accession>
<reference evidence="8" key="1">
    <citation type="journal article" date="2019" name="Int. J. Syst. Evol. Microbiol.">
        <title>The Global Catalogue of Microorganisms (GCM) 10K type strain sequencing project: providing services to taxonomists for standard genome sequencing and annotation.</title>
        <authorList>
            <consortium name="The Broad Institute Genomics Platform"/>
            <consortium name="The Broad Institute Genome Sequencing Center for Infectious Disease"/>
            <person name="Wu L."/>
            <person name="Ma J."/>
        </authorList>
    </citation>
    <scope>NUCLEOTIDE SEQUENCE [LARGE SCALE GENOMIC DNA]</scope>
    <source>
        <strain evidence="8">CCUG 55074</strain>
    </source>
</reference>
<evidence type="ECO:0000256" key="5">
    <source>
        <dbReference type="ARBA" id="ARBA00023186"/>
    </source>
</evidence>
<gene>
    <name evidence="6 7" type="primary">secB</name>
    <name evidence="7" type="ORF">ACFQ27_12105</name>
</gene>
<dbReference type="NCBIfam" id="TIGR00809">
    <property type="entry name" value="secB"/>
    <property type="match status" value="1"/>
</dbReference>
<evidence type="ECO:0000256" key="2">
    <source>
        <dbReference type="ARBA" id="ARBA00022448"/>
    </source>
</evidence>
<dbReference type="PANTHER" id="PTHR36918">
    <property type="match status" value="1"/>
</dbReference>
<organism evidence="7 8">
    <name type="scientific">Phenylobacterium conjunctum</name>
    <dbReference type="NCBI Taxonomy" id="1298959"/>
    <lineage>
        <taxon>Bacteria</taxon>
        <taxon>Pseudomonadati</taxon>
        <taxon>Pseudomonadota</taxon>
        <taxon>Alphaproteobacteria</taxon>
        <taxon>Caulobacterales</taxon>
        <taxon>Caulobacteraceae</taxon>
        <taxon>Phenylobacterium</taxon>
    </lineage>
</organism>
<dbReference type="NCBIfam" id="NF004392">
    <property type="entry name" value="PRK05751.1-3"/>
    <property type="match status" value="1"/>
</dbReference>
<keyword evidence="5 6" id="KW-0143">Chaperone</keyword>
<evidence type="ECO:0000313" key="7">
    <source>
        <dbReference type="EMBL" id="MFD1191326.1"/>
    </source>
</evidence>
<evidence type="ECO:0000313" key="8">
    <source>
        <dbReference type="Proteomes" id="UP001597216"/>
    </source>
</evidence>
<dbReference type="Pfam" id="PF02556">
    <property type="entry name" value="SecB"/>
    <property type="match status" value="1"/>
</dbReference>
<dbReference type="PANTHER" id="PTHR36918:SF1">
    <property type="entry name" value="PROTEIN-EXPORT PROTEIN SECB"/>
    <property type="match status" value="1"/>
</dbReference>
<sequence>MSDIDPAASTEARAEPGVRVLAQFIRDLSFENPRATEVLRAGGAQPQIEMGVEMNARGRDDGFFEVDLKLSARATREDGPVFHIELLYGGVFAIEGVGAEDIEPVLLIECPRFLFPFARRVIADVTSDGGFPPFLLDPIDFAGVYAARKAQGEGQGVVIGNA</sequence>
<dbReference type="Proteomes" id="UP001597216">
    <property type="component" value="Unassembled WGS sequence"/>
</dbReference>
<dbReference type="RefSeq" id="WP_374343989.1">
    <property type="nucleotide sequence ID" value="NZ_JBHTLQ010000025.1"/>
</dbReference>
<comment type="subcellular location">
    <subcellularLocation>
        <location evidence="6">Cytoplasm</location>
    </subcellularLocation>
</comment>
<dbReference type="Gene3D" id="3.10.420.10">
    <property type="entry name" value="SecB-like"/>
    <property type="match status" value="1"/>
</dbReference>
<evidence type="ECO:0000256" key="6">
    <source>
        <dbReference type="HAMAP-Rule" id="MF_00821"/>
    </source>
</evidence>
<comment type="similarity">
    <text evidence="1 6">Belongs to the SecB family.</text>
</comment>
<comment type="subunit">
    <text evidence="6">Homotetramer, a dimer of dimers. One homotetramer interacts with 1 SecA dimer.</text>
</comment>
<name>A0ABW3T4Q3_9CAUL</name>
<evidence type="ECO:0000256" key="4">
    <source>
        <dbReference type="ARBA" id="ARBA00023010"/>
    </source>
</evidence>
<keyword evidence="2 6" id="KW-0813">Transport</keyword>
<dbReference type="SUPFAM" id="SSF54611">
    <property type="entry name" value="SecB-like"/>
    <property type="match status" value="1"/>
</dbReference>
<evidence type="ECO:0000256" key="1">
    <source>
        <dbReference type="ARBA" id="ARBA00009990"/>
    </source>
</evidence>
<keyword evidence="8" id="KW-1185">Reference proteome</keyword>
<protein>
    <recommendedName>
        <fullName evidence="6">Protein-export protein SecB</fullName>
    </recommendedName>
</protein>
<comment type="caution">
    <text evidence="7">The sequence shown here is derived from an EMBL/GenBank/DDBJ whole genome shotgun (WGS) entry which is preliminary data.</text>
</comment>
<dbReference type="InterPro" id="IPR003708">
    <property type="entry name" value="SecB"/>
</dbReference>
<dbReference type="PRINTS" id="PR01594">
    <property type="entry name" value="SECBCHAPRONE"/>
</dbReference>
<keyword evidence="4 6" id="KW-0811">Translocation</keyword>
<proteinExistence type="inferred from homology"/>
<evidence type="ECO:0000256" key="3">
    <source>
        <dbReference type="ARBA" id="ARBA00022927"/>
    </source>
</evidence>
<dbReference type="InterPro" id="IPR035958">
    <property type="entry name" value="SecB-like_sf"/>
</dbReference>
<keyword evidence="6" id="KW-0963">Cytoplasm</keyword>
<comment type="function">
    <text evidence="6">One of the proteins required for the normal export of preproteins out of the cell cytoplasm. It is a molecular chaperone that binds to a subset of precursor proteins, maintaining them in a translocation-competent state. It also specifically binds to its receptor SecA.</text>
</comment>
<keyword evidence="3 6" id="KW-0653">Protein transport</keyword>
<dbReference type="EMBL" id="JBHTLQ010000025">
    <property type="protein sequence ID" value="MFD1191326.1"/>
    <property type="molecule type" value="Genomic_DNA"/>
</dbReference>